<evidence type="ECO:0000313" key="2">
    <source>
        <dbReference type="EMBL" id="CEL63651.1"/>
    </source>
</evidence>
<protein>
    <submittedName>
        <fullName evidence="2">Uncharacterized protein</fullName>
    </submittedName>
</protein>
<dbReference type="Proteomes" id="UP000059188">
    <property type="component" value="Unassembled WGS sequence"/>
</dbReference>
<evidence type="ECO:0000313" key="3">
    <source>
        <dbReference type="Proteomes" id="UP000059188"/>
    </source>
</evidence>
<dbReference type="EMBL" id="LN679992">
    <property type="protein sequence ID" value="CEL63651.1"/>
    <property type="molecule type" value="Genomic_DNA"/>
</dbReference>
<keyword evidence="3" id="KW-1185">Reference proteome</keyword>
<organism evidence="2 3">
    <name type="scientific">Thanatephorus cucumeris (strain AG1-IB / isolate 7/3/14)</name>
    <name type="common">Lettuce bottom rot fungus</name>
    <name type="synonym">Rhizoctonia solani</name>
    <dbReference type="NCBI Taxonomy" id="1108050"/>
    <lineage>
        <taxon>Eukaryota</taxon>
        <taxon>Fungi</taxon>
        <taxon>Dikarya</taxon>
        <taxon>Basidiomycota</taxon>
        <taxon>Agaricomycotina</taxon>
        <taxon>Agaricomycetes</taxon>
        <taxon>Cantharellales</taxon>
        <taxon>Ceratobasidiaceae</taxon>
        <taxon>Rhizoctonia</taxon>
        <taxon>Rhizoctonia solani AG-1</taxon>
    </lineage>
</organism>
<feature type="compositionally biased region" description="Polar residues" evidence="1">
    <location>
        <begin position="1"/>
        <end position="18"/>
    </location>
</feature>
<gene>
    <name evidence="2" type="ORF">RSOLAG1IB_12712</name>
</gene>
<sequence>MISQRPVPSSYLNPSLANPSLVLPPTSRNGSPSPPTPVAPPIRGVLPPREASHPQTGPSRRRREDEEQGGHDAIPPLYNEAWKDAR</sequence>
<evidence type="ECO:0000256" key="1">
    <source>
        <dbReference type="SAM" id="MobiDB-lite"/>
    </source>
</evidence>
<name>A0A0B7G0D5_THACB</name>
<proteinExistence type="predicted"/>
<reference evidence="2 3" key="1">
    <citation type="submission" date="2014-11" db="EMBL/GenBank/DDBJ databases">
        <authorList>
            <person name="Wibberg Daniel"/>
        </authorList>
    </citation>
    <scope>NUCLEOTIDE SEQUENCE [LARGE SCALE GENOMIC DNA]</scope>
    <source>
        <strain evidence="2">Rhizoctonia solani AG1-IB 7/3/14</strain>
    </source>
</reference>
<dbReference type="STRING" id="1108050.A0A0B7G0D5"/>
<dbReference type="AlphaFoldDB" id="A0A0B7G0D5"/>
<feature type="region of interest" description="Disordered" evidence="1">
    <location>
        <begin position="1"/>
        <end position="86"/>
    </location>
</feature>
<accession>A0A0B7G0D5</accession>